<protein>
    <recommendedName>
        <fullName evidence="2">Inclusion body clearance protein IML2</fullName>
    </recommendedName>
    <alternativeName>
        <fullName evidence="3">Inclusion body clearance protein iml2</fullName>
    </alternativeName>
</protein>
<dbReference type="OrthoDB" id="2154985at2759"/>
<evidence type="ECO:0000313" key="6">
    <source>
        <dbReference type="EMBL" id="CZT22920.1"/>
    </source>
</evidence>
<evidence type="ECO:0000256" key="1">
    <source>
        <dbReference type="ARBA" id="ARBA00011408"/>
    </source>
</evidence>
<evidence type="ECO:0000256" key="5">
    <source>
        <dbReference type="SAM" id="MobiDB-lite"/>
    </source>
</evidence>
<feature type="compositionally biased region" description="Low complexity" evidence="5">
    <location>
        <begin position="187"/>
        <end position="196"/>
    </location>
</feature>
<dbReference type="RefSeq" id="XP_023629644.1">
    <property type="nucleotide sequence ID" value="XM_023773876.1"/>
</dbReference>
<evidence type="ECO:0000313" key="7">
    <source>
        <dbReference type="Proteomes" id="UP000225277"/>
    </source>
</evidence>
<accession>A0A2D3V7N9</accession>
<dbReference type="GO" id="GO:0005829">
    <property type="term" value="C:cytosol"/>
    <property type="evidence" value="ECO:0007669"/>
    <property type="project" value="TreeGrafter"/>
</dbReference>
<evidence type="ECO:0000256" key="4">
    <source>
        <dbReference type="ARBA" id="ARBA00043897"/>
    </source>
</evidence>
<comment type="subunit">
    <text evidence="1">Interacts with lipid droplet proteins.</text>
</comment>
<feature type="region of interest" description="Disordered" evidence="5">
    <location>
        <begin position="187"/>
        <end position="206"/>
    </location>
</feature>
<dbReference type="PANTHER" id="PTHR31859:SF1">
    <property type="entry name" value="TETRATRICOPEPTIDE REPEAT PROTEIN 39C"/>
    <property type="match status" value="1"/>
</dbReference>
<dbReference type="EMBL" id="FJUY01000014">
    <property type="protein sequence ID" value="CZT22920.1"/>
    <property type="molecule type" value="Genomic_DNA"/>
</dbReference>
<organism evidence="6 7">
    <name type="scientific">Ramularia collo-cygni</name>
    <dbReference type="NCBI Taxonomy" id="112498"/>
    <lineage>
        <taxon>Eukaryota</taxon>
        <taxon>Fungi</taxon>
        <taxon>Dikarya</taxon>
        <taxon>Ascomycota</taxon>
        <taxon>Pezizomycotina</taxon>
        <taxon>Dothideomycetes</taxon>
        <taxon>Dothideomycetidae</taxon>
        <taxon>Mycosphaerellales</taxon>
        <taxon>Mycosphaerellaceae</taxon>
        <taxon>Ramularia</taxon>
    </lineage>
</organism>
<proteinExistence type="predicted"/>
<dbReference type="GeneID" id="35603714"/>
<dbReference type="GO" id="GO:0005634">
    <property type="term" value="C:nucleus"/>
    <property type="evidence" value="ECO:0007669"/>
    <property type="project" value="TreeGrafter"/>
</dbReference>
<feature type="region of interest" description="Disordered" evidence="5">
    <location>
        <begin position="220"/>
        <end position="239"/>
    </location>
</feature>
<dbReference type="AlphaFoldDB" id="A0A2D3V7N9"/>
<dbReference type="Proteomes" id="UP000225277">
    <property type="component" value="Unassembled WGS sequence"/>
</dbReference>
<gene>
    <name evidence="6" type="ORF">RCC_08628</name>
</gene>
<dbReference type="Pfam" id="PF10300">
    <property type="entry name" value="Iml2-TPR_39"/>
    <property type="match status" value="1"/>
</dbReference>
<sequence length="675" mass="75359">MKRFGLGGWLGGSASSIASSKSLTALDESQALAEAMASAVHILNDDVERAEAELSKGTSPFHKLGRGTALFLRAALGFEKEVMKEASERLLEAEESATEYRRKATRNPSTAHQSKIYPVGSEYALIFAESQLMLAVIGVLNESLTESLRGFYRLRQAFNTLYEIVEAEKKYMKKHYSESQISLSTNQSSTLSSDCSTPANGSNDLDKEVNEDLATQLDHKLDVNGDGAGPTTTSVGRSGTLEDNIDFQTVTTDPIDVFIHSGTMMCYGLLQLLLSMVPPAFSKLLSIFAFRGDRETGLALLWKATKFTDNVNGGMAALITLMFHNAAVAVCDIHTREAYPREKLQSLLVHMRTLYPQSVLWILGEAGMASSDRDLPRAVSILKPDAGTSPLKQVEALRVFERSLVYMYMHEYQLCSDSFLKCVELNNWSHGLYYYIAACCNVELYRLKRATDPIGADTYKERTNELLQLVTANTGKKKFMARQLPLDIWINRKITKWASRARNRKCDIVDAIGVSPIVELTYFWGGFGRMGQDHIRTAIERLAWSEDSTRDSKWEQEPADERAILYLLKATCLRNLGEVKQADAMLSEHVFCYDNQQIKSCEHADNWPLPVAHYERAVCIWQDAGGQDGGAEHLQLCSDELARVEGWETYELEARVGMKVTTARQTLRQCGIAHP</sequence>
<name>A0A2D3V7N9_9PEZI</name>
<dbReference type="GO" id="GO:0005741">
    <property type="term" value="C:mitochondrial outer membrane"/>
    <property type="evidence" value="ECO:0007669"/>
    <property type="project" value="TreeGrafter"/>
</dbReference>
<dbReference type="PANTHER" id="PTHR31859">
    <property type="entry name" value="TETRATRICOPEPTIDE REPEAT PROTEIN 39 FAMILY MEMBER"/>
    <property type="match status" value="1"/>
</dbReference>
<evidence type="ECO:0000256" key="3">
    <source>
        <dbReference type="ARBA" id="ARBA00019539"/>
    </source>
</evidence>
<keyword evidence="7" id="KW-1185">Reference proteome</keyword>
<evidence type="ECO:0000256" key="2">
    <source>
        <dbReference type="ARBA" id="ARBA00018424"/>
    </source>
</evidence>
<dbReference type="InterPro" id="IPR019412">
    <property type="entry name" value="IML2/TPR_39"/>
</dbReference>
<reference evidence="6 7" key="1">
    <citation type="submission" date="2016-03" db="EMBL/GenBank/DDBJ databases">
        <authorList>
            <person name="Ploux O."/>
        </authorList>
    </citation>
    <scope>NUCLEOTIDE SEQUENCE [LARGE SCALE GENOMIC DNA]</scope>
    <source>
        <strain evidence="6 7">URUG2</strain>
    </source>
</reference>
<comment type="function">
    <text evidence="4">Inclusion body (IB) resident protein that interacts strongly with lipid droplet (LD) proteins. Involved in LD-mediated IB clearing after protein folding stress, probably by enabling access to the IBs of an LD-stored soluble sterol derivative that acts as a chaperone in inclusion clearing.</text>
</comment>